<dbReference type="InterPro" id="IPR011726">
    <property type="entry name" value="KdpF"/>
</dbReference>
<gene>
    <name evidence="2" type="ORF">C7389_11832</name>
</gene>
<dbReference type="EMBL" id="SNVV01000018">
    <property type="protein sequence ID" value="TDN47723.1"/>
    <property type="molecule type" value="Genomic_DNA"/>
</dbReference>
<dbReference type="RefSeq" id="WP_133594019.1">
    <property type="nucleotide sequence ID" value="NZ_SNVV01000018.1"/>
</dbReference>
<feature type="transmembrane region" description="Helical" evidence="1">
    <location>
        <begin position="6"/>
        <end position="25"/>
    </location>
</feature>
<dbReference type="AlphaFoldDB" id="A0A4R6DRX1"/>
<organism evidence="2 3">
    <name type="scientific">Azoarcus indigens</name>
    <dbReference type="NCBI Taxonomy" id="29545"/>
    <lineage>
        <taxon>Bacteria</taxon>
        <taxon>Pseudomonadati</taxon>
        <taxon>Pseudomonadota</taxon>
        <taxon>Betaproteobacteria</taxon>
        <taxon>Rhodocyclales</taxon>
        <taxon>Zoogloeaceae</taxon>
        <taxon>Azoarcus</taxon>
    </lineage>
</organism>
<dbReference type="Proteomes" id="UP000295129">
    <property type="component" value="Unassembled WGS sequence"/>
</dbReference>
<evidence type="ECO:0000313" key="2">
    <source>
        <dbReference type="EMBL" id="TDN47723.1"/>
    </source>
</evidence>
<evidence type="ECO:0000313" key="3">
    <source>
        <dbReference type="Proteomes" id="UP000295129"/>
    </source>
</evidence>
<name>A0A4R6DRX1_9RHOO</name>
<keyword evidence="1" id="KW-1133">Transmembrane helix</keyword>
<accession>A0A4R6DRX1</accession>
<dbReference type="GO" id="GO:0005886">
    <property type="term" value="C:plasma membrane"/>
    <property type="evidence" value="ECO:0007669"/>
    <property type="project" value="InterPro"/>
</dbReference>
<keyword evidence="3" id="KW-1185">Reference proteome</keyword>
<comment type="caution">
    <text evidence="2">The sequence shown here is derived from an EMBL/GenBank/DDBJ whole genome shotgun (WGS) entry which is preliminary data.</text>
</comment>
<evidence type="ECO:0000256" key="1">
    <source>
        <dbReference type="SAM" id="Phobius"/>
    </source>
</evidence>
<protein>
    <submittedName>
        <fullName evidence="2">K+-transporting ATPase KdpF subunit</fullName>
    </submittedName>
</protein>
<keyword evidence="1" id="KW-0812">Transmembrane</keyword>
<proteinExistence type="predicted"/>
<dbReference type="GO" id="GO:0008556">
    <property type="term" value="F:P-type potassium transmembrane transporter activity"/>
    <property type="evidence" value="ECO:0007669"/>
    <property type="project" value="InterPro"/>
</dbReference>
<dbReference type="NCBIfam" id="TIGR02115">
    <property type="entry name" value="potass_kdpF"/>
    <property type="match status" value="1"/>
</dbReference>
<reference evidence="2 3" key="1">
    <citation type="submission" date="2019-03" db="EMBL/GenBank/DDBJ databases">
        <title>Genomic Encyclopedia of Type Strains, Phase IV (KMG-IV): sequencing the most valuable type-strain genomes for metagenomic binning, comparative biology and taxonomic classification.</title>
        <authorList>
            <person name="Goeker M."/>
        </authorList>
    </citation>
    <scope>NUCLEOTIDE SEQUENCE [LARGE SCALE GENOMIC DNA]</scope>
    <source>
        <strain evidence="2 3">DSM 12121</strain>
    </source>
</reference>
<dbReference type="Pfam" id="PF09604">
    <property type="entry name" value="Potass_KdpF"/>
    <property type="match status" value="1"/>
</dbReference>
<keyword evidence="1" id="KW-0472">Membrane</keyword>
<sequence length="30" mass="3169">MNGLYLLAGLVAAGLLVYLLAALLFPEDFS</sequence>